<reference evidence="1 2" key="1">
    <citation type="submission" date="2018-10" db="EMBL/GenBank/DDBJ databases">
        <title>Genome sequencing of Pedobacter jejuensis TNB23.</title>
        <authorList>
            <person name="Cho Y.-J."/>
            <person name="Cho A."/>
            <person name="Kim O.-S."/>
        </authorList>
    </citation>
    <scope>NUCLEOTIDE SEQUENCE [LARGE SCALE GENOMIC DNA]</scope>
    <source>
        <strain evidence="1 2">TNB23</strain>
    </source>
</reference>
<dbReference type="EMBL" id="RBEE01000045">
    <property type="protein sequence ID" value="RNL49764.1"/>
    <property type="molecule type" value="Genomic_DNA"/>
</dbReference>
<evidence type="ECO:0000313" key="2">
    <source>
        <dbReference type="Proteomes" id="UP000274046"/>
    </source>
</evidence>
<gene>
    <name evidence="1" type="ORF">D7004_20370</name>
</gene>
<dbReference type="OrthoDB" id="659934at2"/>
<dbReference type="AlphaFoldDB" id="A0A3N0BM67"/>
<keyword evidence="2" id="KW-1185">Reference proteome</keyword>
<dbReference type="Proteomes" id="UP000274046">
    <property type="component" value="Unassembled WGS sequence"/>
</dbReference>
<name>A0A3N0BM67_9SPHI</name>
<protein>
    <submittedName>
        <fullName evidence="1">Zinc ribbon domain-containing protein</fullName>
    </submittedName>
</protein>
<sequence>MILNCFSCGNATNITDKTFFCPKCLKQIVCKTCSEPLIKDAIGCIACGTPILDFAKPQLKLNEIEFEQKGDTKKFKASFTDVVGHDLVATFGGLVGIGNLPRKKSLGIILPKSTMELQLKNGEDIEAIEELDDDDFSEILNSVLKMDGDGLVFQTVNFKTTKTLNREIRIALLTLLGYKYLHNAEEVKRSKITEALKKFKLGSSAFRSWITKSEEIGQKSGGLVFLTPNGLKSSIEILKEVINPNVNIGLIDFSKTRIKRKKGTGDDGDETKKGSGKSPKEYVMKLVSEGFFQSKRNSSDIIQHLKVNHAAVFKTPAITTVLGRLITDKTLKREKGESGKYVYFI</sequence>
<comment type="caution">
    <text evidence="1">The sequence shown here is derived from an EMBL/GenBank/DDBJ whole genome shotgun (WGS) entry which is preliminary data.</text>
</comment>
<dbReference type="RefSeq" id="WP_123207664.1">
    <property type="nucleotide sequence ID" value="NZ_RBEE01000045.1"/>
</dbReference>
<evidence type="ECO:0000313" key="1">
    <source>
        <dbReference type="EMBL" id="RNL49764.1"/>
    </source>
</evidence>
<organism evidence="1 2">
    <name type="scientific">Pedobacter jejuensis</name>
    <dbReference type="NCBI Taxonomy" id="1268550"/>
    <lineage>
        <taxon>Bacteria</taxon>
        <taxon>Pseudomonadati</taxon>
        <taxon>Bacteroidota</taxon>
        <taxon>Sphingobacteriia</taxon>
        <taxon>Sphingobacteriales</taxon>
        <taxon>Sphingobacteriaceae</taxon>
        <taxon>Pedobacter</taxon>
    </lineage>
</organism>
<accession>A0A3N0BM67</accession>
<proteinExistence type="predicted"/>